<proteinExistence type="predicted"/>
<organism evidence="2 3">
    <name type="scientific">Luteococcus peritonei</name>
    <dbReference type="NCBI Taxonomy" id="88874"/>
    <lineage>
        <taxon>Bacteria</taxon>
        <taxon>Bacillati</taxon>
        <taxon>Actinomycetota</taxon>
        <taxon>Actinomycetes</taxon>
        <taxon>Propionibacteriales</taxon>
        <taxon>Propionibacteriaceae</taxon>
        <taxon>Luteococcus</taxon>
    </lineage>
</organism>
<evidence type="ECO:0000256" key="1">
    <source>
        <dbReference type="SAM" id="MobiDB-lite"/>
    </source>
</evidence>
<evidence type="ECO:0000313" key="2">
    <source>
        <dbReference type="EMBL" id="MFD1890781.1"/>
    </source>
</evidence>
<dbReference type="Pfam" id="PF10103">
    <property type="entry name" value="Zincin_2"/>
    <property type="match status" value="1"/>
</dbReference>
<dbReference type="RefSeq" id="WP_343874095.1">
    <property type="nucleotide sequence ID" value="NZ_BAAAIX010000025.1"/>
</dbReference>
<accession>A0ABW4RWU2</accession>
<dbReference type="InterPro" id="IPR018766">
    <property type="entry name" value="Zinicin_2"/>
</dbReference>
<dbReference type="InterPro" id="IPR042271">
    <property type="entry name" value="Zinicin_2_N"/>
</dbReference>
<reference evidence="3" key="1">
    <citation type="journal article" date="2019" name="Int. J. Syst. Evol. Microbiol.">
        <title>The Global Catalogue of Microorganisms (GCM) 10K type strain sequencing project: providing services to taxonomists for standard genome sequencing and annotation.</title>
        <authorList>
            <consortium name="The Broad Institute Genomics Platform"/>
            <consortium name="The Broad Institute Genome Sequencing Center for Infectious Disease"/>
            <person name="Wu L."/>
            <person name="Ma J."/>
        </authorList>
    </citation>
    <scope>NUCLEOTIDE SEQUENCE [LARGE SCALE GENOMIC DNA]</scope>
    <source>
        <strain evidence="3">CAIM 431</strain>
    </source>
</reference>
<dbReference type="PANTHER" id="PTHR39420:SF2">
    <property type="entry name" value="HYDROLASE"/>
    <property type="match status" value="1"/>
</dbReference>
<keyword evidence="3" id="KW-1185">Reference proteome</keyword>
<feature type="region of interest" description="Disordered" evidence="1">
    <location>
        <begin position="440"/>
        <end position="477"/>
    </location>
</feature>
<keyword evidence="2" id="KW-0378">Hydrolase</keyword>
<dbReference type="SUPFAM" id="SSF55486">
    <property type="entry name" value="Metalloproteases ('zincins'), catalytic domain"/>
    <property type="match status" value="1"/>
</dbReference>
<dbReference type="GO" id="GO:0008237">
    <property type="term" value="F:metallopeptidase activity"/>
    <property type="evidence" value="ECO:0007669"/>
    <property type="project" value="UniProtKB-KW"/>
</dbReference>
<dbReference type="Gene3D" id="1.20.150.30">
    <property type="entry name" value="Zincin-like metallopeptidase, N-terminal domain"/>
    <property type="match status" value="1"/>
</dbReference>
<protein>
    <submittedName>
        <fullName evidence="2">Zinc-dependent metalloprotease</fullName>
    </submittedName>
</protein>
<gene>
    <name evidence="2" type="ORF">ACFSCS_11395</name>
</gene>
<keyword evidence="2" id="KW-0482">Metalloprotease</keyword>
<evidence type="ECO:0000313" key="3">
    <source>
        <dbReference type="Proteomes" id="UP001597326"/>
    </source>
</evidence>
<comment type="caution">
    <text evidence="2">The sequence shown here is derived from an EMBL/GenBank/DDBJ whole genome shotgun (WGS) entry which is preliminary data.</text>
</comment>
<sequence length="477" mass="51112">MSETPRDPRDEQPEDPLTQMMRQLGINLGPDGQVDLNALMGQLQQQMAAFSTAPASGSGVNWEQTRNAARQVAATLGPDPSCTPAQQREVADAERLANLWLDEACDFGPVPAQAVAWSRAEWIEETMPAWQQVTEPIVTSIASAMGEMMGGQAGPQLPPELGAFGAMMQPMLRQAAGAMYSMQLAQAIAKVSSQVVTGSELGFQMLRTPRVALLPTNVAAFSEGLEVGGQDIALYLALRESARQRLFHHVGWLAPQMLALVEHYAREITIDASALESAIDIDDMGQMTPEKMAEISENLQGKLFEPTQTAEQVEILGRLENMLALVEGWVDEVVAQAAGRWMPNSSLLAETVRRRRAAGGPGQDVFKSLVGLDVSPRRVRDAANLWAALTADRGVGGRDAVWNHPDLIPTASDLDDPLGYVSGESTAQPVDDLDAELAKLLAEESGRTDSPAEGDDSPGPEEPDGGPRGDDPGPQPV</sequence>
<feature type="compositionally biased region" description="Acidic residues" evidence="1">
    <location>
        <begin position="452"/>
        <end position="464"/>
    </location>
</feature>
<dbReference type="EMBL" id="JBHUFZ010000026">
    <property type="protein sequence ID" value="MFD1890781.1"/>
    <property type="molecule type" value="Genomic_DNA"/>
</dbReference>
<dbReference type="PANTHER" id="PTHR39420">
    <property type="match status" value="1"/>
</dbReference>
<keyword evidence="2" id="KW-0645">Protease</keyword>
<dbReference type="Proteomes" id="UP001597326">
    <property type="component" value="Unassembled WGS sequence"/>
</dbReference>
<dbReference type="NCBIfam" id="TIGR03624">
    <property type="entry name" value="putative hydrolase"/>
    <property type="match status" value="1"/>
</dbReference>
<name>A0ABW4RWU2_9ACTN</name>